<evidence type="ECO:0000313" key="1">
    <source>
        <dbReference type="EMBL" id="KNZ50659.1"/>
    </source>
</evidence>
<dbReference type="VEuPathDB" id="FungiDB:VP01_4305g2"/>
<protein>
    <submittedName>
        <fullName evidence="1">Putative signal peptide protein</fullName>
    </submittedName>
</protein>
<proteinExistence type="predicted"/>
<feature type="non-terminal residue" evidence="1">
    <location>
        <position position="225"/>
    </location>
</feature>
<accession>A0A0L6UQ43</accession>
<reference evidence="1 2" key="1">
    <citation type="submission" date="2015-08" db="EMBL/GenBank/DDBJ databases">
        <title>Next Generation Sequencing and Analysis of the Genome of Puccinia sorghi L Schw, the Causal Agent of Maize Common Rust.</title>
        <authorList>
            <person name="Rochi L."/>
            <person name="Burguener G."/>
            <person name="Darino M."/>
            <person name="Turjanski A."/>
            <person name="Kreff E."/>
            <person name="Dieguez M.J."/>
            <person name="Sacco F."/>
        </authorList>
    </citation>
    <scope>NUCLEOTIDE SEQUENCE [LARGE SCALE GENOMIC DNA]</scope>
    <source>
        <strain evidence="1 2">RO10H11247</strain>
    </source>
</reference>
<gene>
    <name evidence="1" type="ORF">VP01_4305g2</name>
</gene>
<dbReference type="Proteomes" id="UP000037035">
    <property type="component" value="Unassembled WGS sequence"/>
</dbReference>
<comment type="caution">
    <text evidence="1">The sequence shown here is derived from an EMBL/GenBank/DDBJ whole genome shotgun (WGS) entry which is preliminary data.</text>
</comment>
<name>A0A0L6UQ43_9BASI</name>
<sequence length="225" mass="25756">MSGLLLMPSLGRFQFSWMTCLFTERAASAQALHDLTKKVNNISYIGVYKVIDDLKKVLGPARPQTFSNEVITGEKSYHSYSFLILKVKLNQSVHRLSEDFSAIKDDKSAEKSVGNIIDNHRGQPFTNVLIMSGQIAQNGFIPLNKEAYLTPLYVKLEELSQNKSTNAAYFNAWVEHEVLSLFILTLQILESEWHSSFVFLGQSKQKLFLMKDARKTFMWTPFYKQ</sequence>
<evidence type="ECO:0000313" key="2">
    <source>
        <dbReference type="Proteomes" id="UP000037035"/>
    </source>
</evidence>
<keyword evidence="2" id="KW-1185">Reference proteome</keyword>
<organism evidence="1 2">
    <name type="scientific">Puccinia sorghi</name>
    <dbReference type="NCBI Taxonomy" id="27349"/>
    <lineage>
        <taxon>Eukaryota</taxon>
        <taxon>Fungi</taxon>
        <taxon>Dikarya</taxon>
        <taxon>Basidiomycota</taxon>
        <taxon>Pucciniomycotina</taxon>
        <taxon>Pucciniomycetes</taxon>
        <taxon>Pucciniales</taxon>
        <taxon>Pucciniaceae</taxon>
        <taxon>Puccinia</taxon>
    </lineage>
</organism>
<dbReference type="AlphaFoldDB" id="A0A0L6UQ43"/>
<dbReference type="EMBL" id="LAVV01009397">
    <property type="protein sequence ID" value="KNZ50659.1"/>
    <property type="molecule type" value="Genomic_DNA"/>
</dbReference>